<dbReference type="AlphaFoldDB" id="E1R535"/>
<dbReference type="HOGENOM" id="CLU_516687_0_0_12"/>
<reference evidence="2 3" key="1">
    <citation type="journal article" date="2010" name="Stand. Genomic Sci.">
        <title>Complete genome sequence of Spirochaeta smaragdinae type strain (SEBR 4228).</title>
        <authorList>
            <person name="Mavromatis K."/>
            <person name="Yasawong M."/>
            <person name="Chertkov O."/>
            <person name="Lapidus A."/>
            <person name="Lucas S."/>
            <person name="Nolan M."/>
            <person name="Del Rio T.G."/>
            <person name="Tice H."/>
            <person name="Cheng J.F."/>
            <person name="Pitluck S."/>
            <person name="Liolios K."/>
            <person name="Ivanova N."/>
            <person name="Tapia R."/>
            <person name="Han C."/>
            <person name="Bruce D."/>
            <person name="Goodwin L."/>
            <person name="Pati A."/>
            <person name="Chen A."/>
            <person name="Palaniappan K."/>
            <person name="Land M."/>
            <person name="Hauser L."/>
            <person name="Chang Y.J."/>
            <person name="Jeffries C.D."/>
            <person name="Detter J.C."/>
            <person name="Rohde M."/>
            <person name="Brambilla E."/>
            <person name="Spring S."/>
            <person name="Goker M."/>
            <person name="Sikorski J."/>
            <person name="Woyke T."/>
            <person name="Bristow J."/>
            <person name="Eisen J.A."/>
            <person name="Markowitz V."/>
            <person name="Hugenholtz P."/>
            <person name="Klenk H.P."/>
            <person name="Kyrpides N.C."/>
        </authorList>
    </citation>
    <scope>NUCLEOTIDE SEQUENCE [LARGE SCALE GENOMIC DNA]</scope>
    <source>
        <strain evidence="3">DSM 11293 / JCM 15392 / SEBR 4228</strain>
    </source>
</reference>
<organism evidence="2 3">
    <name type="scientific">Sediminispirochaeta smaragdinae (strain DSM 11293 / JCM 15392 / SEBR 4228)</name>
    <name type="common">Spirochaeta smaragdinae</name>
    <dbReference type="NCBI Taxonomy" id="573413"/>
    <lineage>
        <taxon>Bacteria</taxon>
        <taxon>Pseudomonadati</taxon>
        <taxon>Spirochaetota</taxon>
        <taxon>Spirochaetia</taxon>
        <taxon>Spirochaetales</taxon>
        <taxon>Spirochaetaceae</taxon>
        <taxon>Sediminispirochaeta</taxon>
    </lineage>
</organism>
<proteinExistence type="predicted"/>
<dbReference type="InterPro" id="IPR011050">
    <property type="entry name" value="Pectin_lyase_fold/virulence"/>
</dbReference>
<evidence type="ECO:0000313" key="3">
    <source>
        <dbReference type="Proteomes" id="UP000002318"/>
    </source>
</evidence>
<dbReference type="Proteomes" id="UP000002318">
    <property type="component" value="Chromosome"/>
</dbReference>
<feature type="domain" description="Right handed beta helix" evidence="1">
    <location>
        <begin position="169"/>
        <end position="284"/>
    </location>
</feature>
<dbReference type="InterPro" id="IPR012334">
    <property type="entry name" value="Pectin_lyas_fold"/>
</dbReference>
<sequence>MKSIFRLLLPFLIVLPLVILASCNLLFSSASDSDGSNRSSCYGSSYDPEIETYESSGTTYFVDPSSGSDQNSGSKSSPFASLSYALSQMHGGELLLLEDGEYGDLKFGATYYEGNNKCTPIDEVFPEWVTIKAVNLHQAKLGMVTLGTKTNDGGWFSIPFAQNGNSNLRLRIDGVQAEAITVLGSRYADIRNCLITQSKDFSSLNNDEKADFMGTAGVRASCTRYVTVYNNEITNTGLGVTGMANDLVIKNNHIHHNMQDGIQIHGGTNWLIEGNVIHDLDDGIGDIDGQPALPYGKHVDCIHMYMINASETYAHDTKNVTVRGNLFYHTESMDVMINANTAGGYYANFVWENNIFAPSNGNLFVMGAEFEGNNIFRNNTVVYTPNDQWTSHLGRSFGTGFDDPRSPHYYVQTWDVGAKRPGAQFYNNSMTSATIFNQGKGVVYKNIYYNGRSDRTLENEAGYNVADLPYEEITGDIQDYIDRGKIPGTLKAGSIAIGEGYMGEPALEVDFKGDARVGKPDIGALER</sequence>
<dbReference type="KEGG" id="ssm:Spirs_1443"/>
<dbReference type="EMBL" id="CP002116">
    <property type="protein sequence ID" value="ADK80570.1"/>
    <property type="molecule type" value="Genomic_DNA"/>
</dbReference>
<dbReference type="PROSITE" id="PS51257">
    <property type="entry name" value="PROKAR_LIPOPROTEIN"/>
    <property type="match status" value="1"/>
</dbReference>
<evidence type="ECO:0000259" key="1">
    <source>
        <dbReference type="Pfam" id="PF13229"/>
    </source>
</evidence>
<evidence type="ECO:0000313" key="2">
    <source>
        <dbReference type="EMBL" id="ADK80570.1"/>
    </source>
</evidence>
<protein>
    <recommendedName>
        <fullName evidence="1">Right handed beta helix domain-containing protein</fullName>
    </recommendedName>
</protein>
<dbReference type="InterPro" id="IPR006626">
    <property type="entry name" value="PbH1"/>
</dbReference>
<dbReference type="SUPFAM" id="SSF51126">
    <property type="entry name" value="Pectin lyase-like"/>
    <property type="match status" value="1"/>
</dbReference>
<gene>
    <name evidence="2" type="ordered locus">Spirs_1443</name>
</gene>
<accession>E1R535</accession>
<dbReference type="SMART" id="SM00710">
    <property type="entry name" value="PbH1"/>
    <property type="match status" value="5"/>
</dbReference>
<name>E1R535_SEDSS</name>
<keyword evidence="3" id="KW-1185">Reference proteome</keyword>
<dbReference type="eggNOG" id="ENOG5033Y14">
    <property type="taxonomic scope" value="Bacteria"/>
</dbReference>
<dbReference type="RefSeq" id="WP_013254034.1">
    <property type="nucleotide sequence ID" value="NC_014364.1"/>
</dbReference>
<dbReference type="Gene3D" id="2.160.20.10">
    <property type="entry name" value="Single-stranded right-handed beta-helix, Pectin lyase-like"/>
    <property type="match status" value="1"/>
</dbReference>
<dbReference type="Pfam" id="PF13229">
    <property type="entry name" value="Beta_helix"/>
    <property type="match status" value="1"/>
</dbReference>
<dbReference type="InterPro" id="IPR039448">
    <property type="entry name" value="Beta_helix"/>
</dbReference>